<dbReference type="InterPro" id="IPR006311">
    <property type="entry name" value="TAT_signal"/>
</dbReference>
<accession>A0A117UY11</accession>
<dbReference type="PANTHER" id="PTHR43283">
    <property type="entry name" value="BETA-LACTAMASE-RELATED"/>
    <property type="match status" value="1"/>
</dbReference>
<sequence length="436" mass="45413">MEDRSFLLSRRSLLRSAGWFGAGLAGSAFLPSRLLADPAVEAVYPTVTNLVYDYVASGRLPGAVVALGWGSGAPMQIARGTMAFDSLVPVDLDSLYRIYSMTKPITGMAAMLLVDEGKIGLDQPISDFLPRFAKMQVQMTPDGSITSLKPAQSAITLRHLLTHTAGLGYSIIQKGPLKQAYEAAGLVPGQASRLSIPPFSGVKTVPSLAEFADKLADMPLVYEPGTRWSYSVGLDLVGRIIEVVSGQSFDAFLAARIFGPCGMASTGFQVAAAQAPRLTTNYVIHDGKTDPIDPGASSVYLDPPAFPFGGAGLVSSPRDYDRFLMMLAGGGSIGGTRVMSEAAVRLGTSNLLPASADLAGTWVAGAGFGAGGRVGLGADAGTFGWSGAAGTVGFVNTRVGLRAGLFVQFMPSSALPFPEEFPKSVLTDISAMKKAA</sequence>
<gene>
    <name evidence="2" type="ORF">AQZ52_06995</name>
</gene>
<keyword evidence="3" id="KW-1185">Reference proteome</keyword>
<keyword evidence="2" id="KW-0378">Hydrolase</keyword>
<dbReference type="Gene3D" id="3.40.710.10">
    <property type="entry name" value="DD-peptidase/beta-lactamase superfamily"/>
    <property type="match status" value="1"/>
</dbReference>
<proteinExistence type="predicted"/>
<dbReference type="GO" id="GO:0016787">
    <property type="term" value="F:hydrolase activity"/>
    <property type="evidence" value="ECO:0007669"/>
    <property type="project" value="UniProtKB-KW"/>
</dbReference>
<comment type="caution">
    <text evidence="2">The sequence shown here is derived from an EMBL/GenBank/DDBJ whole genome shotgun (WGS) entry which is preliminary data.</text>
</comment>
<dbReference type="PANTHER" id="PTHR43283:SF3">
    <property type="entry name" value="BETA-LACTAMASE FAMILY PROTEIN (AFU_ORTHOLOGUE AFUA_5G07500)"/>
    <property type="match status" value="1"/>
</dbReference>
<dbReference type="InterPro" id="IPR001466">
    <property type="entry name" value="Beta-lactam-related"/>
</dbReference>
<feature type="domain" description="Beta-lactamase-related" evidence="1">
    <location>
        <begin position="49"/>
        <end position="411"/>
    </location>
</feature>
<dbReference type="PROSITE" id="PS51318">
    <property type="entry name" value="TAT"/>
    <property type="match status" value="1"/>
</dbReference>
<dbReference type="STRING" id="1117702.AQZ52_06995"/>
<dbReference type="AlphaFoldDB" id="A0A117UY11"/>
<reference evidence="2 3" key="1">
    <citation type="submission" date="2015-10" db="EMBL/GenBank/DDBJ databases">
        <title>Draft genome sequence of Novosphingobium fuchskuhlense DSM 25065 isolated from a surface water sample of the southwest basin of Lake Grosse Fuchskuhle.</title>
        <authorList>
            <person name="Ruckert C."/>
            <person name="Winkler A."/>
            <person name="Glaeser J."/>
            <person name="Grossart H.-P."/>
            <person name="Kalinowski J."/>
            <person name="Glaeser S."/>
        </authorList>
    </citation>
    <scope>NUCLEOTIDE SEQUENCE [LARGE SCALE GENOMIC DNA]</scope>
    <source>
        <strain evidence="2 3">FNE08-7</strain>
    </source>
</reference>
<dbReference type="Proteomes" id="UP000058012">
    <property type="component" value="Unassembled WGS sequence"/>
</dbReference>
<protein>
    <submittedName>
        <fullName evidence="2">Serine hydrolase</fullName>
    </submittedName>
</protein>
<dbReference type="SUPFAM" id="SSF56601">
    <property type="entry name" value="beta-lactamase/transpeptidase-like"/>
    <property type="match status" value="1"/>
</dbReference>
<evidence type="ECO:0000259" key="1">
    <source>
        <dbReference type="Pfam" id="PF00144"/>
    </source>
</evidence>
<dbReference type="InterPro" id="IPR050789">
    <property type="entry name" value="Diverse_Enzym_Activities"/>
</dbReference>
<organism evidence="2 3">
    <name type="scientific">Novosphingobium fuchskuhlense</name>
    <dbReference type="NCBI Taxonomy" id="1117702"/>
    <lineage>
        <taxon>Bacteria</taxon>
        <taxon>Pseudomonadati</taxon>
        <taxon>Pseudomonadota</taxon>
        <taxon>Alphaproteobacteria</taxon>
        <taxon>Sphingomonadales</taxon>
        <taxon>Sphingomonadaceae</taxon>
        <taxon>Novosphingobium</taxon>
    </lineage>
</organism>
<dbReference type="EMBL" id="LLZS01000003">
    <property type="protein sequence ID" value="KUR72943.1"/>
    <property type="molecule type" value="Genomic_DNA"/>
</dbReference>
<name>A0A117UY11_9SPHN</name>
<evidence type="ECO:0000313" key="3">
    <source>
        <dbReference type="Proteomes" id="UP000058012"/>
    </source>
</evidence>
<dbReference type="RefSeq" id="WP_067907740.1">
    <property type="nucleotide sequence ID" value="NZ_KQ954244.1"/>
</dbReference>
<dbReference type="InterPro" id="IPR012338">
    <property type="entry name" value="Beta-lactam/transpept-like"/>
</dbReference>
<evidence type="ECO:0000313" key="2">
    <source>
        <dbReference type="EMBL" id="KUR72943.1"/>
    </source>
</evidence>
<dbReference type="Pfam" id="PF00144">
    <property type="entry name" value="Beta-lactamase"/>
    <property type="match status" value="1"/>
</dbReference>
<dbReference type="OrthoDB" id="9808046at2"/>